<name>K8PAS5_9BRAD</name>
<dbReference type="HOGENOM" id="CLU_192080_1_1_5"/>
<gene>
    <name evidence="2" type="ORF">HMPREF9696_02293</name>
</gene>
<keyword evidence="3" id="KW-1185">Reference proteome</keyword>
<evidence type="ECO:0000313" key="2">
    <source>
        <dbReference type="EMBL" id="EKS35458.1"/>
    </source>
</evidence>
<comment type="caution">
    <text evidence="2">The sequence shown here is derived from an EMBL/GenBank/DDBJ whole genome shotgun (WGS) entry which is preliminary data.</text>
</comment>
<feature type="compositionally biased region" description="Basic and acidic residues" evidence="1">
    <location>
        <begin position="1"/>
        <end position="23"/>
    </location>
</feature>
<organism evidence="2 3">
    <name type="scientific">Afipia clevelandensis ATCC 49720</name>
    <dbReference type="NCBI Taxonomy" id="883079"/>
    <lineage>
        <taxon>Bacteria</taxon>
        <taxon>Pseudomonadati</taxon>
        <taxon>Pseudomonadota</taxon>
        <taxon>Alphaproteobacteria</taxon>
        <taxon>Hyphomicrobiales</taxon>
        <taxon>Nitrobacteraceae</taxon>
        <taxon>Afipia</taxon>
    </lineage>
</organism>
<dbReference type="EMBL" id="AGWY01000010">
    <property type="protein sequence ID" value="EKS35458.1"/>
    <property type="molecule type" value="Genomic_DNA"/>
</dbReference>
<dbReference type="AlphaFoldDB" id="K8PAS5"/>
<accession>K8PAS5</accession>
<evidence type="ECO:0000256" key="1">
    <source>
        <dbReference type="SAM" id="MobiDB-lite"/>
    </source>
</evidence>
<evidence type="ECO:0000313" key="3">
    <source>
        <dbReference type="Proteomes" id="UP000001095"/>
    </source>
</evidence>
<proteinExistence type="predicted"/>
<protein>
    <submittedName>
        <fullName evidence="2">Uncharacterized protein</fullName>
    </submittedName>
</protein>
<feature type="region of interest" description="Disordered" evidence="1">
    <location>
        <begin position="1"/>
        <end position="52"/>
    </location>
</feature>
<dbReference type="Proteomes" id="UP000001095">
    <property type="component" value="Unassembled WGS sequence"/>
</dbReference>
<dbReference type="RefSeq" id="WP_002713159.1">
    <property type="nucleotide sequence ID" value="NZ_KB375281.1"/>
</dbReference>
<sequence>MTTKKADPDAAKKAEAEKRKLDDELNEALEETFPASDPVKLTQPDPHPERKD</sequence>
<reference evidence="2 3" key="1">
    <citation type="submission" date="2012-04" db="EMBL/GenBank/DDBJ databases">
        <title>The Genome Sequence of Afipia clevelandensis ATCC 49720.</title>
        <authorList>
            <consortium name="The Broad Institute Genome Sequencing Platform"/>
            <person name="Earl A."/>
            <person name="Ward D."/>
            <person name="Feldgarden M."/>
            <person name="Gevers D."/>
            <person name="Huys G."/>
            <person name="Walker B."/>
            <person name="Young S.K."/>
            <person name="Zeng Q."/>
            <person name="Gargeya S."/>
            <person name="Fitzgerald M."/>
            <person name="Haas B."/>
            <person name="Abouelleil A."/>
            <person name="Alvarado L."/>
            <person name="Arachchi H.M."/>
            <person name="Berlin A."/>
            <person name="Chapman S.B."/>
            <person name="Goldberg J."/>
            <person name="Griggs A."/>
            <person name="Gujja S."/>
            <person name="Hansen M."/>
            <person name="Howarth C."/>
            <person name="Imamovic A."/>
            <person name="Larimer J."/>
            <person name="McCowen C."/>
            <person name="Montmayeur A."/>
            <person name="Murphy C."/>
            <person name="Neiman D."/>
            <person name="Pearson M."/>
            <person name="Priest M."/>
            <person name="Roberts A."/>
            <person name="Saif S."/>
            <person name="Shea T."/>
            <person name="Sisk P."/>
            <person name="Sykes S."/>
            <person name="Wortman J."/>
            <person name="Nusbaum C."/>
            <person name="Birren B."/>
        </authorList>
    </citation>
    <scope>NUCLEOTIDE SEQUENCE [LARGE SCALE GENOMIC DNA]</scope>
    <source>
        <strain evidence="2 3">ATCC 49720</strain>
    </source>
</reference>
<dbReference type="PATRIC" id="fig|883079.3.peg.2329"/>